<dbReference type="AlphaFoldDB" id="A0A2J7QVN2"/>
<sequence>MLIRLLKKWRGYRHRFVPWIVLNLKNRSKRVIEVGERDKIVDDDVLLSALLCLLPHLQSTVYSSLPPVAVADRNASVTETVLGFCVTRAPSKVPGAGTGVRVARGRVKKGSLVALYPGSLYGSTPDRIPNSLQAPIALAQGKHRTRACTSQVPVISLYSNKPVNVVPYSSEMMVPFDHATQPHIPADTNLHIEHLKDLRVMISSGIMFIPRTLYHRDEPVLLPSIGNAFVLRCLDGIHVDGNDQRMSKLIYKSCVRRDSVWPYQAGDLTWLTEHPVMPLNIGQYVNNHSPGFPANVAYQEITVPLSCIPPEQRCFLPNVWYSSGSHCDHLRLVALVSIENIEQGDEVLSAYYTVIH</sequence>
<evidence type="ECO:0000313" key="1">
    <source>
        <dbReference type="EMBL" id="PNF32624.1"/>
    </source>
</evidence>
<dbReference type="PANTHER" id="PTHR33524">
    <property type="entry name" value="C5ORF35"/>
    <property type="match status" value="1"/>
</dbReference>
<name>A0A2J7QVN2_9NEOP</name>
<dbReference type="EMBL" id="NEVH01009828">
    <property type="protein sequence ID" value="PNF32624.1"/>
    <property type="molecule type" value="Genomic_DNA"/>
</dbReference>
<keyword evidence="2" id="KW-1185">Reference proteome</keyword>
<accession>A0A2J7QVN2</accession>
<dbReference type="OrthoDB" id="63112at2759"/>
<gene>
    <name evidence="1" type="primary">SETD9</name>
    <name evidence="1" type="ORF">B7P43_G17932</name>
</gene>
<dbReference type="InterPro" id="IPR040415">
    <property type="entry name" value="SETD9"/>
</dbReference>
<dbReference type="InParanoid" id="A0A2J7QVN2"/>
<protein>
    <submittedName>
        <fullName evidence="1">SET domain-containing protein 9</fullName>
    </submittedName>
</protein>
<dbReference type="Proteomes" id="UP000235965">
    <property type="component" value="Unassembled WGS sequence"/>
</dbReference>
<comment type="caution">
    <text evidence="1">The sequence shown here is derived from an EMBL/GenBank/DDBJ whole genome shotgun (WGS) entry which is preliminary data.</text>
</comment>
<proteinExistence type="predicted"/>
<organism evidence="1 2">
    <name type="scientific">Cryptotermes secundus</name>
    <dbReference type="NCBI Taxonomy" id="105785"/>
    <lineage>
        <taxon>Eukaryota</taxon>
        <taxon>Metazoa</taxon>
        <taxon>Ecdysozoa</taxon>
        <taxon>Arthropoda</taxon>
        <taxon>Hexapoda</taxon>
        <taxon>Insecta</taxon>
        <taxon>Pterygota</taxon>
        <taxon>Neoptera</taxon>
        <taxon>Polyneoptera</taxon>
        <taxon>Dictyoptera</taxon>
        <taxon>Blattodea</taxon>
        <taxon>Blattoidea</taxon>
        <taxon>Termitoidae</taxon>
        <taxon>Kalotermitidae</taxon>
        <taxon>Cryptotermitinae</taxon>
        <taxon>Cryptotermes</taxon>
    </lineage>
</organism>
<dbReference type="CDD" id="cd10537">
    <property type="entry name" value="SET_SETD9"/>
    <property type="match status" value="1"/>
</dbReference>
<reference evidence="1 2" key="1">
    <citation type="submission" date="2017-12" db="EMBL/GenBank/DDBJ databases">
        <title>Hemimetabolous genomes reveal molecular basis of termite eusociality.</title>
        <authorList>
            <person name="Harrison M.C."/>
            <person name="Jongepier E."/>
            <person name="Robertson H.M."/>
            <person name="Arning N."/>
            <person name="Bitard-Feildel T."/>
            <person name="Chao H."/>
            <person name="Childers C.P."/>
            <person name="Dinh H."/>
            <person name="Doddapaneni H."/>
            <person name="Dugan S."/>
            <person name="Gowin J."/>
            <person name="Greiner C."/>
            <person name="Han Y."/>
            <person name="Hu H."/>
            <person name="Hughes D.S.T."/>
            <person name="Huylmans A.-K."/>
            <person name="Kemena C."/>
            <person name="Kremer L.P.M."/>
            <person name="Lee S.L."/>
            <person name="Lopez-Ezquerra A."/>
            <person name="Mallet L."/>
            <person name="Monroy-Kuhn J.M."/>
            <person name="Moser A."/>
            <person name="Murali S.C."/>
            <person name="Muzny D.M."/>
            <person name="Otani S."/>
            <person name="Piulachs M.-D."/>
            <person name="Poelchau M."/>
            <person name="Qu J."/>
            <person name="Schaub F."/>
            <person name="Wada-Katsumata A."/>
            <person name="Worley K.C."/>
            <person name="Xie Q."/>
            <person name="Ylla G."/>
            <person name="Poulsen M."/>
            <person name="Gibbs R.A."/>
            <person name="Schal C."/>
            <person name="Richards S."/>
            <person name="Belles X."/>
            <person name="Korb J."/>
            <person name="Bornberg-Bauer E."/>
        </authorList>
    </citation>
    <scope>NUCLEOTIDE SEQUENCE [LARGE SCALE GENOMIC DNA]</scope>
    <source>
        <tissue evidence="1">Whole body</tissue>
    </source>
</reference>
<dbReference type="PANTHER" id="PTHR33524:SF2">
    <property type="entry name" value="SET DOMAIN-CONTAINING PROTEIN 9"/>
    <property type="match status" value="1"/>
</dbReference>
<evidence type="ECO:0000313" key="2">
    <source>
        <dbReference type="Proteomes" id="UP000235965"/>
    </source>
</evidence>